<dbReference type="InterPro" id="IPR004108">
    <property type="entry name" value="Fe_hydrogenase_lsu_C"/>
</dbReference>
<dbReference type="EMBL" id="MLAK01001259">
    <property type="protein sequence ID" value="OHS95271.1"/>
    <property type="molecule type" value="Genomic_DNA"/>
</dbReference>
<dbReference type="GO" id="GO:0010181">
    <property type="term" value="F:FMN binding"/>
    <property type="evidence" value="ECO:0007669"/>
    <property type="project" value="TreeGrafter"/>
</dbReference>
<dbReference type="InterPro" id="IPR003149">
    <property type="entry name" value="Fe_hydrogenase_ssu"/>
</dbReference>
<dbReference type="Gene3D" id="3.10.20.740">
    <property type="match status" value="1"/>
</dbReference>
<dbReference type="InterPro" id="IPR017938">
    <property type="entry name" value="Riboflavin_synthase-like_b-brl"/>
</dbReference>
<dbReference type="GeneID" id="94825285"/>
<dbReference type="Gene3D" id="3.40.50.1780">
    <property type="match status" value="1"/>
</dbReference>
<protein>
    <recommendedName>
        <fullName evidence="9">NADPH--hemoprotein reductase</fullName>
        <ecNumber evidence="9">1.6.2.4</ecNumber>
    </recommendedName>
</protein>
<dbReference type="GO" id="GO:0003958">
    <property type="term" value="F:NADPH-hemoprotein reductase activity"/>
    <property type="evidence" value="ECO:0007669"/>
    <property type="project" value="UniProtKB-EC"/>
</dbReference>
<dbReference type="Pfam" id="PF02906">
    <property type="entry name" value="Fe_hyd_lg_C"/>
    <property type="match status" value="1"/>
</dbReference>
<evidence type="ECO:0000259" key="10">
    <source>
        <dbReference type="PROSITE" id="PS51085"/>
    </source>
</evidence>
<evidence type="ECO:0000256" key="7">
    <source>
        <dbReference type="ARBA" id="ARBA00023002"/>
    </source>
</evidence>
<proteinExistence type="inferred from homology"/>
<evidence type="ECO:0000256" key="3">
    <source>
        <dbReference type="ARBA" id="ARBA00006596"/>
    </source>
</evidence>
<dbReference type="Gene3D" id="3.40.950.10">
    <property type="entry name" value="Fe-only Hydrogenase (Larger Subunit), Chain L, domain 3"/>
    <property type="match status" value="1"/>
</dbReference>
<feature type="domain" description="4Fe-4S ferredoxin-type" evidence="11">
    <location>
        <begin position="138"/>
        <end position="168"/>
    </location>
</feature>
<dbReference type="InterPro" id="IPR029039">
    <property type="entry name" value="Flavoprotein-like_sf"/>
</dbReference>
<dbReference type="InterPro" id="IPR009016">
    <property type="entry name" value="Fe_hydrogenase"/>
</dbReference>
<dbReference type="Pfam" id="PF13510">
    <property type="entry name" value="Fer2_4"/>
    <property type="match status" value="1"/>
</dbReference>
<dbReference type="GO" id="GO:0051536">
    <property type="term" value="F:iron-sulfur cluster binding"/>
    <property type="evidence" value="ECO:0007669"/>
    <property type="project" value="UniProtKB-KW"/>
</dbReference>
<keyword evidence="5" id="KW-0274">FAD</keyword>
<dbReference type="InterPro" id="IPR017900">
    <property type="entry name" value="4Fe4S_Fe_S_CS"/>
</dbReference>
<evidence type="ECO:0000259" key="12">
    <source>
        <dbReference type="PROSITE" id="PS51384"/>
    </source>
</evidence>
<dbReference type="RefSeq" id="XP_068348408.1">
    <property type="nucleotide sequence ID" value="XM_068490581.1"/>
</dbReference>
<accession>A0A1J4JAK8</accession>
<dbReference type="VEuPathDB" id="TrichDB:TRFO_02275"/>
<dbReference type="InterPro" id="IPR017927">
    <property type="entry name" value="FAD-bd_FR_type"/>
</dbReference>
<dbReference type="InterPro" id="IPR036010">
    <property type="entry name" value="2Fe-2S_ferredoxin-like_sf"/>
</dbReference>
<keyword evidence="4" id="KW-0285">Flavoprotein</keyword>
<dbReference type="PANTHER" id="PTHR19384">
    <property type="entry name" value="NITRIC OXIDE SYNTHASE-RELATED"/>
    <property type="match status" value="1"/>
</dbReference>
<sequence length="1124" mass="126554">MFFLFKKIQNTLMSETVTITIDDKKYEVKKDISIYQACKSVGVYIPSLCYHSDIPAFARCGLCLVEVDNNGIVFSCAQRVAPNMTISTTSKNVQKRRYDMFQNFMDMPFYPRSKDIEDIFNFFEPKSSKSERKDDRNHSMKFTASLCVGCDRCVRMCSEVQGVGALNEGNPQINNNECISCGQCLKVCPTKALSVSQSTSVLLKNIAQRKTSILIIDPSIYSAMGEFFNEPPGNNVSGKLVCAAKMMGFKYVFDSSFGSDLYLLEEGNEFIEKILNTKLFPHFTSSCSAWINYVEKLNHGLIPYLSSVKSPHLIFGNLIKRYFAKKQNIKPENLFVCSLTACVAEKGEIKRMQLAGDVDCVISGTEFAGLMDMMEIFWERMRATNFSDFFTGNSGSSYLVSASGGITEAILRYVHEKITNKKPPQNDYLQWRGSTAIKKCEVTIGEHQLNICVCNGIKAAQGLIESSEYTKYHFIEVLSCPGGCIGGGALPHTLRNAGISARMNVLYELDKQSEKKIASENEQVKEIIKSTYDSIGSNKSLSLLHTRFEQQESAYLANARNGTVIHIAKTLTLTSKETINSLSSASFGNILGNRPVMNMINKFKEAISFNINPENVAQILKDKYAIFVINSAEVTESIETIFKFYDDLRDSFDELSSVKFAVCEFVNKQIKIPSKIGKQIDILMEQHLASQYSPYYDIDSNSTDHGESAFERWYLMLCYTMGVEAPRISSSVLFKLSKTKDKSIIDYPIRPTSFSFAKVLSKIPMNNSENCLINEYTIKAPKGTRYQAGDYVLVLPKNNPEFVSNAIKALQFDPNDVYKVKTLDSTSFIPEVVSIQQLFEQYLDLSCKPNQDILKVFEEAATDEEGKAKLNNFLDINKKEEFEDYIADKNIAEFIEEFGKYGVPELAKLITSCPKLAPRFYSIISFKDNNIKIVSGVHRFGKDMKRKGCSSSYLIRCEGQKIAIKITEGALKYPDDPSSPLIIIAVGLGIGSCMSLLNHRKTNEGPFGPAVVIFGSENKLIFSHLENELLKYKEDGTINNLFFAHSREPDSEFKHVQDAMNANMDLLWQLWNNDSIVFYYSGKIAALEKQLKDLMVQITIKKGGLRDEEAMAYNARHTFYIEIL</sequence>
<dbReference type="Pfam" id="PF13237">
    <property type="entry name" value="Fer4_10"/>
    <property type="match status" value="1"/>
</dbReference>
<dbReference type="GO" id="GO:0050660">
    <property type="term" value="F:flavin adenine dinucleotide binding"/>
    <property type="evidence" value="ECO:0007669"/>
    <property type="project" value="TreeGrafter"/>
</dbReference>
<dbReference type="SUPFAM" id="SSF63380">
    <property type="entry name" value="Riboflavin synthase domain-like"/>
    <property type="match status" value="1"/>
</dbReference>
<dbReference type="InterPro" id="IPR001041">
    <property type="entry name" value="2Fe-2S_ferredoxin-type"/>
</dbReference>
<keyword evidence="8" id="KW-0411">Iron-sulfur</keyword>
<dbReference type="Pfam" id="PF00667">
    <property type="entry name" value="FAD_binding_1"/>
    <property type="match status" value="1"/>
</dbReference>
<dbReference type="Gene3D" id="3.40.50.80">
    <property type="entry name" value="Nucleotide-binding domain of ferredoxin-NADP reductase (FNR) module"/>
    <property type="match status" value="1"/>
</dbReference>
<evidence type="ECO:0000256" key="2">
    <source>
        <dbReference type="ARBA" id="ARBA00001974"/>
    </source>
</evidence>
<dbReference type="SUPFAM" id="SSF52343">
    <property type="entry name" value="Ferredoxin reductase-like, C-terminal NADP-linked domain"/>
    <property type="match status" value="1"/>
</dbReference>
<dbReference type="Pfam" id="PF02256">
    <property type="entry name" value="Fe_hyd_SSU"/>
    <property type="match status" value="1"/>
</dbReference>
<comment type="cofactor">
    <cofactor evidence="1">
        <name>FMN</name>
        <dbReference type="ChEBI" id="CHEBI:58210"/>
    </cofactor>
</comment>
<keyword evidence="7" id="KW-0560">Oxidoreductase</keyword>
<evidence type="ECO:0000259" key="11">
    <source>
        <dbReference type="PROSITE" id="PS51379"/>
    </source>
</evidence>
<dbReference type="AlphaFoldDB" id="A0A1J4JAK8"/>
<keyword evidence="8" id="KW-0479">Metal-binding</keyword>
<dbReference type="Gene3D" id="3.30.70.20">
    <property type="match status" value="1"/>
</dbReference>
<name>A0A1J4JAK8_9EUKA</name>
<dbReference type="GO" id="GO:0005829">
    <property type="term" value="C:cytosol"/>
    <property type="evidence" value="ECO:0007669"/>
    <property type="project" value="TreeGrafter"/>
</dbReference>
<dbReference type="SUPFAM" id="SSF53920">
    <property type="entry name" value="Fe-only hydrogenase"/>
    <property type="match status" value="1"/>
</dbReference>
<dbReference type="Gene3D" id="3.40.50.360">
    <property type="match status" value="1"/>
</dbReference>
<dbReference type="InterPro" id="IPR003097">
    <property type="entry name" value="CysJ-like_FAD-binding"/>
</dbReference>
<gene>
    <name evidence="13" type="ORF">TRFO_02275</name>
</gene>
<dbReference type="PROSITE" id="PS51085">
    <property type="entry name" value="2FE2S_FER_2"/>
    <property type="match status" value="1"/>
</dbReference>
<feature type="domain" description="4Fe-4S ferredoxin-type" evidence="11">
    <location>
        <begin position="169"/>
        <end position="198"/>
    </location>
</feature>
<dbReference type="SUPFAM" id="SSF54862">
    <property type="entry name" value="4Fe-4S ferredoxins"/>
    <property type="match status" value="1"/>
</dbReference>
<evidence type="ECO:0000256" key="8">
    <source>
        <dbReference type="ARBA" id="ARBA00023014"/>
    </source>
</evidence>
<dbReference type="EC" id="1.6.2.4" evidence="9"/>
<dbReference type="Gene3D" id="2.40.30.10">
    <property type="entry name" value="Translation factors"/>
    <property type="match status" value="1"/>
</dbReference>
<keyword evidence="14" id="KW-1185">Reference proteome</keyword>
<evidence type="ECO:0000256" key="9">
    <source>
        <dbReference type="ARBA" id="ARBA00023797"/>
    </source>
</evidence>
<comment type="cofactor">
    <cofactor evidence="2">
        <name>FAD</name>
        <dbReference type="ChEBI" id="CHEBI:57692"/>
    </cofactor>
</comment>
<comment type="caution">
    <text evidence="13">The sequence shown here is derived from an EMBL/GenBank/DDBJ whole genome shotgun (WGS) entry which is preliminary data.</text>
</comment>
<dbReference type="SUPFAM" id="SSF54292">
    <property type="entry name" value="2Fe-2S ferredoxin-like"/>
    <property type="match status" value="1"/>
</dbReference>
<dbReference type="Proteomes" id="UP000179807">
    <property type="component" value="Unassembled WGS sequence"/>
</dbReference>
<dbReference type="InterPro" id="IPR036991">
    <property type="entry name" value="Fe_hydrogenase_ssu_sf"/>
</dbReference>
<dbReference type="PROSITE" id="PS51384">
    <property type="entry name" value="FAD_FR"/>
    <property type="match status" value="1"/>
</dbReference>
<evidence type="ECO:0000313" key="14">
    <source>
        <dbReference type="Proteomes" id="UP000179807"/>
    </source>
</evidence>
<dbReference type="OrthoDB" id="1856718at2759"/>
<evidence type="ECO:0000256" key="1">
    <source>
        <dbReference type="ARBA" id="ARBA00001917"/>
    </source>
</evidence>
<dbReference type="PROSITE" id="PS51379">
    <property type="entry name" value="4FE4S_FER_2"/>
    <property type="match status" value="2"/>
</dbReference>
<comment type="similarity">
    <text evidence="3">Belongs to the NARF family.</text>
</comment>
<organism evidence="13 14">
    <name type="scientific">Tritrichomonas foetus</name>
    <dbReference type="NCBI Taxonomy" id="1144522"/>
    <lineage>
        <taxon>Eukaryota</taxon>
        <taxon>Metamonada</taxon>
        <taxon>Parabasalia</taxon>
        <taxon>Tritrichomonadida</taxon>
        <taxon>Tritrichomonadidae</taxon>
        <taxon>Tritrichomonas</taxon>
    </lineage>
</organism>
<evidence type="ECO:0000256" key="4">
    <source>
        <dbReference type="ARBA" id="ARBA00022630"/>
    </source>
</evidence>
<evidence type="ECO:0000313" key="13">
    <source>
        <dbReference type="EMBL" id="OHS95271.1"/>
    </source>
</evidence>
<dbReference type="InterPro" id="IPR017896">
    <property type="entry name" value="4Fe4S_Fe-S-bd"/>
</dbReference>
<keyword evidence="6" id="KW-0521">NADP</keyword>
<reference evidence="13" key="1">
    <citation type="submission" date="2016-10" db="EMBL/GenBank/DDBJ databases">
        <authorList>
            <person name="Benchimol M."/>
            <person name="Almeida L.G."/>
            <person name="Vasconcelos A.T."/>
            <person name="Perreira-Neves A."/>
            <person name="Rosa I.A."/>
            <person name="Tasca T."/>
            <person name="Bogo M.R."/>
            <person name="de Souza W."/>
        </authorList>
    </citation>
    <scope>NUCLEOTIDE SEQUENCE [LARGE SCALE GENOMIC DNA]</scope>
    <source>
        <strain evidence="13">K</strain>
    </source>
</reference>
<feature type="domain" description="FAD-binding FR-type" evidence="12">
    <location>
        <begin position="752"/>
        <end position="974"/>
    </location>
</feature>
<dbReference type="InterPro" id="IPR039261">
    <property type="entry name" value="FNR_nucleotide-bd"/>
</dbReference>
<dbReference type="CDD" id="cd00207">
    <property type="entry name" value="fer2"/>
    <property type="match status" value="1"/>
</dbReference>
<dbReference type="Gene3D" id="4.10.260.20">
    <property type="entry name" value="Iron hydrogenase, small subunit"/>
    <property type="match status" value="1"/>
</dbReference>
<dbReference type="Gene3D" id="1.20.990.10">
    <property type="entry name" value="NADPH-cytochrome p450 Reductase, Chain A, domain 3"/>
    <property type="match status" value="1"/>
</dbReference>
<dbReference type="PANTHER" id="PTHR19384:SF17">
    <property type="entry name" value="NADPH--CYTOCHROME P450 REDUCTASE"/>
    <property type="match status" value="1"/>
</dbReference>
<feature type="domain" description="2Fe-2S ferredoxin-type" evidence="10">
    <location>
        <begin position="15"/>
        <end position="92"/>
    </location>
</feature>
<dbReference type="InterPro" id="IPR023173">
    <property type="entry name" value="NADPH_Cyt_P450_Rdtase_alpha"/>
</dbReference>
<evidence type="ECO:0000256" key="5">
    <source>
        <dbReference type="ARBA" id="ARBA00022827"/>
    </source>
</evidence>
<dbReference type="PROSITE" id="PS00198">
    <property type="entry name" value="4FE4S_FER_1"/>
    <property type="match status" value="1"/>
</dbReference>
<keyword evidence="8" id="KW-0408">Iron</keyword>
<evidence type="ECO:0000256" key="6">
    <source>
        <dbReference type="ARBA" id="ARBA00022857"/>
    </source>
</evidence>